<feature type="chain" id="PRO_5020327641" evidence="1">
    <location>
        <begin position="18"/>
        <end position="141"/>
    </location>
</feature>
<reference evidence="2 3" key="1">
    <citation type="submission" date="2019-01" db="EMBL/GenBank/DDBJ databases">
        <title>Lacunisphaera sp. strain TWA-58.</title>
        <authorList>
            <person name="Chen W.-M."/>
        </authorList>
    </citation>
    <scope>NUCLEOTIDE SEQUENCE [LARGE SCALE GENOMIC DNA]</scope>
    <source>
        <strain evidence="2 3">TWA-58</strain>
    </source>
</reference>
<organism evidence="2 3">
    <name type="scientific">Oleiharenicola lentus</name>
    <dbReference type="NCBI Taxonomy" id="2508720"/>
    <lineage>
        <taxon>Bacteria</taxon>
        <taxon>Pseudomonadati</taxon>
        <taxon>Verrucomicrobiota</taxon>
        <taxon>Opitutia</taxon>
        <taxon>Opitutales</taxon>
        <taxon>Opitutaceae</taxon>
        <taxon>Oleiharenicola</taxon>
    </lineage>
</organism>
<evidence type="ECO:0000256" key="1">
    <source>
        <dbReference type="SAM" id="SignalP"/>
    </source>
</evidence>
<dbReference type="EMBL" id="SDHX01000001">
    <property type="protein sequence ID" value="RXK56659.1"/>
    <property type="molecule type" value="Genomic_DNA"/>
</dbReference>
<accession>A0A4V1M6U9</accession>
<name>A0A4V1M6U9_9BACT</name>
<evidence type="ECO:0000313" key="2">
    <source>
        <dbReference type="EMBL" id="RXK56659.1"/>
    </source>
</evidence>
<dbReference type="OrthoDB" id="9961794at2"/>
<gene>
    <name evidence="2" type="ORF">ESB00_12550</name>
</gene>
<keyword evidence="3" id="KW-1185">Reference proteome</keyword>
<comment type="caution">
    <text evidence="2">The sequence shown here is derived from an EMBL/GenBank/DDBJ whole genome shotgun (WGS) entry which is preliminary data.</text>
</comment>
<sequence length="141" mass="15167">MLLRFFLLCLLSVTSLAAEQFWAQLKIGTPAEEALQMLGEPVSVRHGRGFETWIYDDGAEVLVYQVVVGWTAPAASGIKHASHDVWAAKPGGHFHKTLAAAVNKAVKANVPVTAKAAPVAAPATAGMGYEEYLRTRVRPKV</sequence>
<protein>
    <submittedName>
        <fullName evidence="2">Uncharacterized protein</fullName>
    </submittedName>
</protein>
<feature type="signal peptide" evidence="1">
    <location>
        <begin position="1"/>
        <end position="17"/>
    </location>
</feature>
<keyword evidence="1" id="KW-0732">Signal</keyword>
<dbReference type="AlphaFoldDB" id="A0A4V1M6U9"/>
<evidence type="ECO:0000313" key="3">
    <source>
        <dbReference type="Proteomes" id="UP000290218"/>
    </source>
</evidence>
<dbReference type="Proteomes" id="UP000290218">
    <property type="component" value="Unassembled WGS sequence"/>
</dbReference>
<dbReference type="RefSeq" id="WP_129048025.1">
    <property type="nucleotide sequence ID" value="NZ_SDHX01000001.1"/>
</dbReference>
<proteinExistence type="predicted"/>